<dbReference type="Gene3D" id="1.10.760.10">
    <property type="entry name" value="Cytochrome c-like domain"/>
    <property type="match status" value="1"/>
</dbReference>
<organism evidence="7 8">
    <name type="scientific">Deefgea chitinilytica</name>
    <dbReference type="NCBI Taxonomy" id="570276"/>
    <lineage>
        <taxon>Bacteria</taxon>
        <taxon>Pseudomonadati</taxon>
        <taxon>Pseudomonadota</taxon>
        <taxon>Betaproteobacteria</taxon>
        <taxon>Neisseriales</taxon>
        <taxon>Chitinibacteraceae</taxon>
        <taxon>Deefgea</taxon>
    </lineage>
</organism>
<evidence type="ECO:0000313" key="7">
    <source>
        <dbReference type="EMBL" id="MBM5572253.1"/>
    </source>
</evidence>
<evidence type="ECO:0000313" key="8">
    <source>
        <dbReference type="Proteomes" id="UP001195660"/>
    </source>
</evidence>
<dbReference type="InterPro" id="IPR036909">
    <property type="entry name" value="Cyt_c-like_dom_sf"/>
</dbReference>
<dbReference type="PANTHER" id="PTHR35008:SF4">
    <property type="entry name" value="BLL4482 PROTEIN"/>
    <property type="match status" value="1"/>
</dbReference>
<comment type="caution">
    <text evidence="7">The sequence shown here is derived from an EMBL/GenBank/DDBJ whole genome shotgun (WGS) entry which is preliminary data.</text>
</comment>
<feature type="chain" id="PRO_5046030988" evidence="5">
    <location>
        <begin position="21"/>
        <end position="129"/>
    </location>
</feature>
<evidence type="ECO:0000256" key="1">
    <source>
        <dbReference type="ARBA" id="ARBA00022617"/>
    </source>
</evidence>
<keyword evidence="5" id="KW-0732">Signal</keyword>
<sequence>MFKKSLLVLCSGLLAAQAFATDVSAGKAVYDRVCVACHMAAGEGLPGAFPPLAKSDYFKKSTPAQLVKVLDQGLTGEVTVNGQKYNSAMPPQNLTDQEMTDVLNYVSVAMNAGKPIFKVDQVKKLRVAK</sequence>
<gene>
    <name evidence="7" type="ORF">GM173_11760</name>
</gene>
<evidence type="ECO:0000256" key="4">
    <source>
        <dbReference type="PROSITE-ProRule" id="PRU00433"/>
    </source>
</evidence>
<dbReference type="RefSeq" id="WP_203571585.1">
    <property type="nucleotide sequence ID" value="NZ_WOFE01000006.1"/>
</dbReference>
<feature type="signal peptide" evidence="5">
    <location>
        <begin position="1"/>
        <end position="20"/>
    </location>
</feature>
<proteinExistence type="predicted"/>
<dbReference type="PROSITE" id="PS51007">
    <property type="entry name" value="CYTC"/>
    <property type="match status" value="1"/>
</dbReference>
<protein>
    <submittedName>
        <fullName evidence="7">C-type cytochrome</fullName>
    </submittedName>
</protein>
<keyword evidence="3 4" id="KW-0408">Iron</keyword>
<dbReference type="EMBL" id="WOFE01000006">
    <property type="protein sequence ID" value="MBM5572253.1"/>
    <property type="molecule type" value="Genomic_DNA"/>
</dbReference>
<keyword evidence="8" id="KW-1185">Reference proteome</keyword>
<dbReference type="InterPro" id="IPR009056">
    <property type="entry name" value="Cyt_c-like_dom"/>
</dbReference>
<reference evidence="7 8" key="1">
    <citation type="submission" date="2019-11" db="EMBL/GenBank/DDBJ databases">
        <title>Novel Deefgea species.</title>
        <authorList>
            <person name="Han J.-H."/>
        </authorList>
    </citation>
    <scope>NUCLEOTIDE SEQUENCE [LARGE SCALE GENOMIC DNA]</scope>
    <source>
        <strain evidence="7 8">LMG 24817</strain>
    </source>
</reference>
<name>A0ABS2CDM1_9NEIS</name>
<evidence type="ECO:0000256" key="3">
    <source>
        <dbReference type="ARBA" id="ARBA00023004"/>
    </source>
</evidence>
<dbReference type="Proteomes" id="UP001195660">
    <property type="component" value="Unassembled WGS sequence"/>
</dbReference>
<evidence type="ECO:0000259" key="6">
    <source>
        <dbReference type="PROSITE" id="PS51007"/>
    </source>
</evidence>
<keyword evidence="2 4" id="KW-0479">Metal-binding</keyword>
<dbReference type="SUPFAM" id="SSF46626">
    <property type="entry name" value="Cytochrome c"/>
    <property type="match status" value="1"/>
</dbReference>
<dbReference type="Pfam" id="PF00034">
    <property type="entry name" value="Cytochrom_C"/>
    <property type="match status" value="1"/>
</dbReference>
<dbReference type="PANTHER" id="PTHR35008">
    <property type="entry name" value="BLL4482 PROTEIN-RELATED"/>
    <property type="match status" value="1"/>
</dbReference>
<keyword evidence="1 4" id="KW-0349">Heme</keyword>
<evidence type="ECO:0000256" key="5">
    <source>
        <dbReference type="SAM" id="SignalP"/>
    </source>
</evidence>
<dbReference type="InterPro" id="IPR051459">
    <property type="entry name" value="Cytochrome_c-type_DH"/>
</dbReference>
<accession>A0ABS2CDM1</accession>
<evidence type="ECO:0000256" key="2">
    <source>
        <dbReference type="ARBA" id="ARBA00022723"/>
    </source>
</evidence>
<feature type="domain" description="Cytochrome c" evidence="6">
    <location>
        <begin position="21"/>
        <end position="110"/>
    </location>
</feature>